<feature type="binding site" evidence="6">
    <location>
        <position position="146"/>
    </location>
    <ligand>
        <name>S-adenosyl-L-methionine</name>
        <dbReference type="ChEBI" id="CHEBI:59789"/>
    </ligand>
</feature>
<keyword evidence="6" id="KW-0496">Mitochondrion</keyword>
<dbReference type="GO" id="GO:0008425">
    <property type="term" value="F:2-methoxy-6-polyprenyl-1,4-benzoquinol methyltransferase activity"/>
    <property type="evidence" value="ECO:0007669"/>
    <property type="project" value="UniProtKB-UniRule"/>
</dbReference>
<reference evidence="8 9" key="1">
    <citation type="journal article" date="2019" name="Sci. Rep.">
        <title>Comparative genomics of chytrid fungi reveal insights into the obligate biotrophic and pathogenic lifestyle of Synchytrium endobioticum.</title>
        <authorList>
            <person name="van de Vossenberg B.T.L.H."/>
            <person name="Warris S."/>
            <person name="Nguyen H.D.T."/>
            <person name="van Gent-Pelzer M.P.E."/>
            <person name="Joly D.L."/>
            <person name="van de Geest H.C."/>
            <person name="Bonants P.J.M."/>
            <person name="Smith D.S."/>
            <person name="Levesque C.A."/>
            <person name="van der Lee T.A.J."/>
        </authorList>
    </citation>
    <scope>NUCLEOTIDE SEQUENCE [LARGE SCALE GENOMIC DNA]</scope>
    <source>
        <strain evidence="8 9">CBS 809.83</strain>
    </source>
</reference>
<evidence type="ECO:0000256" key="7">
    <source>
        <dbReference type="SAM" id="MobiDB-lite"/>
    </source>
</evidence>
<dbReference type="EMBL" id="QEAQ01000051">
    <property type="protein sequence ID" value="TPX57533.1"/>
    <property type="molecule type" value="Genomic_DNA"/>
</dbReference>
<dbReference type="PANTHER" id="PTHR43591:SF24">
    <property type="entry name" value="2-METHOXY-6-POLYPRENYL-1,4-BENZOQUINOL METHYLASE, MITOCHONDRIAL"/>
    <property type="match status" value="1"/>
</dbReference>
<dbReference type="PROSITE" id="PS01183">
    <property type="entry name" value="UBIE_1"/>
    <property type="match status" value="1"/>
</dbReference>
<dbReference type="PROSITE" id="PS01184">
    <property type="entry name" value="UBIE_2"/>
    <property type="match status" value="1"/>
</dbReference>
<dbReference type="STRING" id="109895.A0A507E0G8"/>
<dbReference type="FunFam" id="3.40.50.150:FF:000064">
    <property type="entry name" value="2-methoxy-6-polyprenyl-1,4-benzoquinol methylase, mitochondrial"/>
    <property type="match status" value="1"/>
</dbReference>
<dbReference type="PROSITE" id="PS51608">
    <property type="entry name" value="SAM_MT_UBIE"/>
    <property type="match status" value="1"/>
</dbReference>
<evidence type="ECO:0000256" key="5">
    <source>
        <dbReference type="ARBA" id="ARBA00046387"/>
    </source>
</evidence>
<feature type="compositionally biased region" description="Pro residues" evidence="7">
    <location>
        <begin position="35"/>
        <end position="45"/>
    </location>
</feature>
<feature type="binding site" evidence="6">
    <location>
        <position position="173"/>
    </location>
    <ligand>
        <name>S-adenosyl-L-methionine</name>
        <dbReference type="ChEBI" id="CHEBI:59789"/>
    </ligand>
</feature>
<dbReference type="GO" id="GO:0031314">
    <property type="term" value="C:extrinsic component of mitochondrial inner membrane"/>
    <property type="evidence" value="ECO:0007669"/>
    <property type="project" value="UniProtKB-UniRule"/>
</dbReference>
<dbReference type="InterPro" id="IPR004033">
    <property type="entry name" value="UbiE/COQ5_MeTrFase"/>
</dbReference>
<comment type="subcellular location">
    <subcellularLocation>
        <location evidence="6">Mitochondrion inner membrane</location>
        <topology evidence="6">Peripheral membrane protein</topology>
        <orientation evidence="6">Matrix side</orientation>
    </subcellularLocation>
</comment>
<dbReference type="Pfam" id="PF01209">
    <property type="entry name" value="Ubie_methyltran"/>
    <property type="match status" value="1"/>
</dbReference>
<evidence type="ECO:0000256" key="2">
    <source>
        <dbReference type="ARBA" id="ARBA00022679"/>
    </source>
</evidence>
<dbReference type="NCBIfam" id="TIGR01934">
    <property type="entry name" value="MenG_MenH_UbiE"/>
    <property type="match status" value="1"/>
</dbReference>
<dbReference type="AlphaFoldDB" id="A0A507E0G8"/>
<comment type="function">
    <text evidence="6">Methyltransferase required for the conversion of 2-polyprenyl-6-methoxy-1,4-benzoquinol (DDMQH2) to 2-polyprenyl-3-methyl-6-methoxy-1,4-benzoquinol (DMQH2).</text>
</comment>
<dbReference type="CDD" id="cd02440">
    <property type="entry name" value="AdoMet_MTases"/>
    <property type="match status" value="1"/>
</dbReference>
<dbReference type="UniPathway" id="UPA00232"/>
<keyword evidence="4 6" id="KW-0949">S-adenosyl-L-methionine</keyword>
<proteinExistence type="inferred from homology"/>
<evidence type="ECO:0000256" key="1">
    <source>
        <dbReference type="ARBA" id="ARBA00022603"/>
    </source>
</evidence>
<sequence>MLATSSFRVLNSFRRTLLSRSLQTSVAARNIPSPASFPAPPPPVHENPSLKPEPQQPLQQQPDANPYPSLDNAATTNGPTTHFGFRTVPEEAKESLVKQVFGAVAPSYDLMNDVMSAGVHRLWKDHYIRTLAPGPDTTLLDVAGGTGDIAFRFLDYVKSQHGSMGGAKVTVVDINPAMLEVGKKRAVQLGHSDPERLSFMEGNAENLSQIADASVDAYTIAFGIRNCTHVDRVLAEAYRVLKPGGRLAVLEFSSVNNPLLAPLYEFYSFNVIPAMGDLVAGDRASYAYLVESIRKFPTQQAFRDMIVDAGFKVEGAGWEDLTFGVAAIHSGFKI</sequence>
<dbReference type="Proteomes" id="UP000318582">
    <property type="component" value="Unassembled WGS sequence"/>
</dbReference>
<feature type="compositionally biased region" description="Low complexity" evidence="7">
    <location>
        <begin position="49"/>
        <end position="62"/>
    </location>
</feature>
<dbReference type="EC" id="2.1.1.201" evidence="6"/>
<evidence type="ECO:0000256" key="6">
    <source>
        <dbReference type="HAMAP-Rule" id="MF_03191"/>
    </source>
</evidence>
<evidence type="ECO:0000256" key="3">
    <source>
        <dbReference type="ARBA" id="ARBA00022688"/>
    </source>
</evidence>
<organism evidence="8 9">
    <name type="scientific">Powellomyces hirtus</name>
    <dbReference type="NCBI Taxonomy" id="109895"/>
    <lineage>
        <taxon>Eukaryota</taxon>
        <taxon>Fungi</taxon>
        <taxon>Fungi incertae sedis</taxon>
        <taxon>Chytridiomycota</taxon>
        <taxon>Chytridiomycota incertae sedis</taxon>
        <taxon>Chytridiomycetes</taxon>
        <taxon>Spizellomycetales</taxon>
        <taxon>Powellomycetaceae</taxon>
        <taxon>Powellomyces</taxon>
    </lineage>
</organism>
<comment type="subunit">
    <text evidence="5">Component of a multi-subunit COQ enzyme complex, composed of at least COQ3, COQ4, COQ5, COQ6, COQ7 and COQ9. Interacts with PYURF; the interaction is direct, stabilizes COQ5 protein and associates PYURF with COQ enzyme complex.</text>
</comment>
<feature type="region of interest" description="Disordered" evidence="7">
    <location>
        <begin position="31"/>
        <end position="85"/>
    </location>
</feature>
<dbReference type="GO" id="GO:0032259">
    <property type="term" value="P:methylation"/>
    <property type="evidence" value="ECO:0007669"/>
    <property type="project" value="UniProtKB-KW"/>
</dbReference>
<keyword evidence="2 6" id="KW-0808">Transferase</keyword>
<comment type="similarity">
    <text evidence="6">Belongs to the class I-like SAM-binding methyltransferase superfamily. MenG/UbiE family.</text>
</comment>
<evidence type="ECO:0000313" key="9">
    <source>
        <dbReference type="Proteomes" id="UP000318582"/>
    </source>
</evidence>
<protein>
    <recommendedName>
        <fullName evidence="6">2-methoxy-6-polyprenyl-1,4-benzoquinol methylase, mitochondrial</fullName>
        <ecNumber evidence="6">2.1.1.201</ecNumber>
    </recommendedName>
    <alternativeName>
        <fullName evidence="6">Ubiquinone biosynthesis methyltransferase COQ5</fullName>
    </alternativeName>
</protein>
<evidence type="ECO:0000256" key="4">
    <source>
        <dbReference type="ARBA" id="ARBA00022691"/>
    </source>
</evidence>
<name>A0A507E0G8_9FUNG</name>
<feature type="binding site" evidence="6">
    <location>
        <begin position="203"/>
        <end position="204"/>
    </location>
    <ligand>
        <name>S-adenosyl-L-methionine</name>
        <dbReference type="ChEBI" id="CHEBI:59789"/>
    </ligand>
</feature>
<dbReference type="PANTHER" id="PTHR43591">
    <property type="entry name" value="METHYLTRANSFERASE"/>
    <property type="match status" value="1"/>
</dbReference>
<keyword evidence="3 6" id="KW-0831">Ubiquinone biosynthesis</keyword>
<dbReference type="SUPFAM" id="SSF53335">
    <property type="entry name" value="S-adenosyl-L-methionine-dependent methyltransferases"/>
    <property type="match status" value="1"/>
</dbReference>
<dbReference type="InterPro" id="IPR023576">
    <property type="entry name" value="UbiE/COQ5_MeTrFase_CS"/>
</dbReference>
<comment type="pathway">
    <text evidence="6">Cofactor biosynthesis; ubiquinone biosynthesis.</text>
</comment>
<comment type="caution">
    <text evidence="6">Lacks conserved residue(s) required for the propagation of feature annotation.</text>
</comment>
<accession>A0A507E0G8</accession>
<keyword evidence="1 6" id="KW-0489">Methyltransferase</keyword>
<keyword evidence="6" id="KW-0472">Membrane</keyword>
<keyword evidence="6" id="KW-0999">Mitochondrion inner membrane</keyword>
<dbReference type="InterPro" id="IPR029063">
    <property type="entry name" value="SAM-dependent_MTases_sf"/>
</dbReference>
<keyword evidence="9" id="KW-1185">Reference proteome</keyword>
<evidence type="ECO:0000313" key="8">
    <source>
        <dbReference type="EMBL" id="TPX57533.1"/>
    </source>
</evidence>
<dbReference type="Gene3D" id="3.40.50.150">
    <property type="entry name" value="Vaccinia Virus protein VP39"/>
    <property type="match status" value="1"/>
</dbReference>
<dbReference type="HAMAP" id="MF_01813">
    <property type="entry name" value="MenG_UbiE_methyltr"/>
    <property type="match status" value="1"/>
</dbReference>
<comment type="catalytic activity">
    <reaction evidence="6">
        <text>a 2-methoxy-6-(all-trans-polyprenyl)benzene-1,4-diol + S-adenosyl-L-methionine = a 5-methoxy-2-methyl-3-(all-trans-polyprenyl)benzene-1,4-diol + S-adenosyl-L-homocysteine + H(+)</text>
        <dbReference type="Rhea" id="RHEA:28286"/>
        <dbReference type="Rhea" id="RHEA-COMP:10858"/>
        <dbReference type="Rhea" id="RHEA-COMP:10859"/>
        <dbReference type="ChEBI" id="CHEBI:15378"/>
        <dbReference type="ChEBI" id="CHEBI:57856"/>
        <dbReference type="ChEBI" id="CHEBI:59789"/>
        <dbReference type="ChEBI" id="CHEBI:84166"/>
        <dbReference type="ChEBI" id="CHEBI:84167"/>
        <dbReference type="EC" id="2.1.1.201"/>
    </reaction>
</comment>
<comment type="caution">
    <text evidence="8">The sequence shown here is derived from an EMBL/GenBank/DDBJ whole genome shotgun (WGS) entry which is preliminary data.</text>
</comment>
<gene>
    <name evidence="6" type="primary">COQ5</name>
    <name evidence="8" type="ORF">PhCBS80983_g03789</name>
</gene>